<evidence type="ECO:0000259" key="7">
    <source>
        <dbReference type="Pfam" id="PF00441"/>
    </source>
</evidence>
<dbReference type="InterPro" id="IPR036250">
    <property type="entry name" value="AcylCo_DH-like_C"/>
</dbReference>
<dbReference type="InterPro" id="IPR009075">
    <property type="entry name" value="AcylCo_DH/oxidase_C"/>
</dbReference>
<dbReference type="InterPro" id="IPR037069">
    <property type="entry name" value="AcylCoA_DH/ox_N_sf"/>
</dbReference>
<evidence type="ECO:0000313" key="11">
    <source>
        <dbReference type="Proteomes" id="UP001597327"/>
    </source>
</evidence>
<reference evidence="11" key="1">
    <citation type="journal article" date="2019" name="Int. J. Syst. Evol. Microbiol.">
        <title>The Global Catalogue of Microorganisms (GCM) 10K type strain sequencing project: providing services to taxonomists for standard genome sequencing and annotation.</title>
        <authorList>
            <consortium name="The Broad Institute Genomics Platform"/>
            <consortium name="The Broad Institute Genome Sequencing Center for Infectious Disease"/>
            <person name="Wu L."/>
            <person name="Ma J."/>
        </authorList>
    </citation>
    <scope>NUCLEOTIDE SEQUENCE [LARGE SCALE GENOMIC DNA]</scope>
    <source>
        <strain evidence="11">JCM 3369</strain>
    </source>
</reference>
<dbReference type="Gene3D" id="1.10.540.10">
    <property type="entry name" value="Acyl-CoA dehydrogenase/oxidase, N-terminal domain"/>
    <property type="match status" value="1"/>
</dbReference>
<dbReference type="PANTHER" id="PTHR43884:SF20">
    <property type="entry name" value="ACYL-COA DEHYDROGENASE FADE28"/>
    <property type="match status" value="1"/>
</dbReference>
<dbReference type="InterPro" id="IPR046373">
    <property type="entry name" value="Acyl-CoA_Oxase/DH_mid-dom_sf"/>
</dbReference>
<dbReference type="InterPro" id="IPR013786">
    <property type="entry name" value="AcylCoA_DH/ox_N"/>
</dbReference>
<dbReference type="SUPFAM" id="SSF47203">
    <property type="entry name" value="Acyl-CoA dehydrogenase C-terminal domain-like"/>
    <property type="match status" value="1"/>
</dbReference>
<dbReference type="InterPro" id="IPR006091">
    <property type="entry name" value="Acyl-CoA_Oxase/DH_mid-dom"/>
</dbReference>
<proteinExistence type="inferred from homology"/>
<dbReference type="Pfam" id="PF00441">
    <property type="entry name" value="Acyl-CoA_dh_1"/>
    <property type="match status" value="1"/>
</dbReference>
<keyword evidence="3 6" id="KW-0285">Flavoprotein</keyword>
<accession>A0ABW4JWN8</accession>
<feature type="domain" description="Acyl-CoA dehydrogenase/oxidase N-terminal" evidence="9">
    <location>
        <begin position="6"/>
        <end position="84"/>
    </location>
</feature>
<dbReference type="PANTHER" id="PTHR43884">
    <property type="entry name" value="ACYL-COA DEHYDROGENASE"/>
    <property type="match status" value="1"/>
</dbReference>
<comment type="caution">
    <text evidence="10">The sequence shown here is derived from an EMBL/GenBank/DDBJ whole genome shotgun (WGS) entry which is preliminary data.</text>
</comment>
<dbReference type="EMBL" id="JBHUFA010000001">
    <property type="protein sequence ID" value="MFD1695568.1"/>
    <property type="molecule type" value="Genomic_DNA"/>
</dbReference>
<organism evidence="10 11">
    <name type="scientific">Roseibium aestuarii</name>
    <dbReference type="NCBI Taxonomy" id="2600299"/>
    <lineage>
        <taxon>Bacteria</taxon>
        <taxon>Pseudomonadati</taxon>
        <taxon>Pseudomonadota</taxon>
        <taxon>Alphaproteobacteria</taxon>
        <taxon>Hyphomicrobiales</taxon>
        <taxon>Stappiaceae</taxon>
        <taxon>Roseibium</taxon>
    </lineage>
</organism>
<evidence type="ECO:0000259" key="9">
    <source>
        <dbReference type="Pfam" id="PF02771"/>
    </source>
</evidence>
<evidence type="ECO:0000256" key="2">
    <source>
        <dbReference type="ARBA" id="ARBA00009347"/>
    </source>
</evidence>
<dbReference type="InterPro" id="IPR009100">
    <property type="entry name" value="AcylCoA_DH/oxidase_NM_dom_sf"/>
</dbReference>
<evidence type="ECO:0000256" key="3">
    <source>
        <dbReference type="ARBA" id="ARBA00022630"/>
    </source>
</evidence>
<protein>
    <submittedName>
        <fullName evidence="10">Acyl-CoA dehydrogenase family protein</fullName>
        <ecNumber evidence="10">1.-.-.-</ecNumber>
    </submittedName>
</protein>
<keyword evidence="11" id="KW-1185">Reference proteome</keyword>
<dbReference type="Gene3D" id="2.40.110.10">
    <property type="entry name" value="Butyryl-CoA Dehydrogenase, subunit A, domain 2"/>
    <property type="match status" value="1"/>
</dbReference>
<evidence type="ECO:0000259" key="8">
    <source>
        <dbReference type="Pfam" id="PF02770"/>
    </source>
</evidence>
<evidence type="ECO:0000256" key="5">
    <source>
        <dbReference type="ARBA" id="ARBA00023002"/>
    </source>
</evidence>
<evidence type="ECO:0000313" key="10">
    <source>
        <dbReference type="EMBL" id="MFD1695568.1"/>
    </source>
</evidence>
<feature type="domain" description="Acyl-CoA dehydrogenase/oxidase C-terminal" evidence="7">
    <location>
        <begin position="241"/>
        <end position="353"/>
    </location>
</feature>
<name>A0ABW4JWN8_9HYPH</name>
<dbReference type="Proteomes" id="UP001597327">
    <property type="component" value="Unassembled WGS sequence"/>
</dbReference>
<gene>
    <name evidence="10" type="ORF">ACFSC7_08565</name>
</gene>
<evidence type="ECO:0000256" key="4">
    <source>
        <dbReference type="ARBA" id="ARBA00022827"/>
    </source>
</evidence>
<dbReference type="SUPFAM" id="SSF56645">
    <property type="entry name" value="Acyl-CoA dehydrogenase NM domain-like"/>
    <property type="match status" value="1"/>
</dbReference>
<evidence type="ECO:0000256" key="6">
    <source>
        <dbReference type="RuleBase" id="RU362125"/>
    </source>
</evidence>
<dbReference type="EC" id="1.-.-.-" evidence="10"/>
<dbReference type="Pfam" id="PF02770">
    <property type="entry name" value="Acyl-CoA_dh_M"/>
    <property type="match status" value="1"/>
</dbReference>
<keyword evidence="5 6" id="KW-0560">Oxidoreductase</keyword>
<dbReference type="RefSeq" id="WP_149890708.1">
    <property type="nucleotide sequence ID" value="NZ_JBHUFA010000001.1"/>
</dbReference>
<feature type="domain" description="Acyl-CoA oxidase/dehydrogenase middle" evidence="8">
    <location>
        <begin position="121"/>
        <end position="209"/>
    </location>
</feature>
<dbReference type="Gene3D" id="1.20.140.10">
    <property type="entry name" value="Butyryl-CoA Dehydrogenase, subunit A, domain 3"/>
    <property type="match status" value="1"/>
</dbReference>
<keyword evidence="4 6" id="KW-0274">FAD</keyword>
<evidence type="ECO:0000256" key="1">
    <source>
        <dbReference type="ARBA" id="ARBA00001974"/>
    </source>
</evidence>
<sequence length="377" mass="39861">MNFELTQERRMMQDALRRYLANTITTATREAAEASPTGFSDRIWEGLAELGVIGALFTEDQGGYGGSGFDLATVFEEIGRAGAVEPLLDTGVLAGGLLGALGGDAAAQTLEAVIAGTHQLALAHTEPANRYALDRVSLTAEKTAGGYCLEGRKSVVVNASAAHDLLVTARTSGQVSDSAGISVFRVAADAPGLEIRDYPLSGGGRGAELTLTRVEVADAALLGVEGEAHAALVHAHARATLAICAEALGLMDRIRVLTTDYLQTRKQFGKPIGKFQALQHRMADVLVEIEQARSAVINLAGNLDGPSALRDLHVAATKNLISRVGKLVAEESIQLHGGIGMTMEYDLGHLAKRLTMVDHRFGDGIHHLDRFIRLAVA</sequence>
<dbReference type="GO" id="GO:0016491">
    <property type="term" value="F:oxidoreductase activity"/>
    <property type="evidence" value="ECO:0007669"/>
    <property type="project" value="UniProtKB-KW"/>
</dbReference>
<dbReference type="CDD" id="cd00567">
    <property type="entry name" value="ACAD"/>
    <property type="match status" value="1"/>
</dbReference>
<comment type="similarity">
    <text evidence="2 6">Belongs to the acyl-CoA dehydrogenase family.</text>
</comment>
<dbReference type="Pfam" id="PF02771">
    <property type="entry name" value="Acyl-CoA_dh_N"/>
    <property type="match status" value="1"/>
</dbReference>
<comment type="cofactor">
    <cofactor evidence="1 6">
        <name>FAD</name>
        <dbReference type="ChEBI" id="CHEBI:57692"/>
    </cofactor>
</comment>